<dbReference type="AlphaFoldDB" id="A0AAN9J0N1"/>
<proteinExistence type="predicted"/>
<reference evidence="1 2" key="1">
    <citation type="submission" date="2024-01" db="EMBL/GenBank/DDBJ databases">
        <title>The genomes of 5 underutilized Papilionoideae crops provide insights into root nodulation and disease resistanc.</title>
        <authorList>
            <person name="Yuan L."/>
        </authorList>
    </citation>
    <scope>NUCLEOTIDE SEQUENCE [LARGE SCALE GENOMIC DNA]</scope>
    <source>
        <strain evidence="1">ZHUSHIDOU_FW_LH</strain>
        <tissue evidence="1">Leaf</tissue>
    </source>
</reference>
<accession>A0AAN9J0N1</accession>
<gene>
    <name evidence="1" type="ORF">RIF29_04081</name>
</gene>
<evidence type="ECO:0000313" key="1">
    <source>
        <dbReference type="EMBL" id="KAK7289992.1"/>
    </source>
</evidence>
<evidence type="ECO:0000313" key="2">
    <source>
        <dbReference type="Proteomes" id="UP001372338"/>
    </source>
</evidence>
<protein>
    <submittedName>
        <fullName evidence="1">Uncharacterized protein</fullName>
    </submittedName>
</protein>
<dbReference type="Proteomes" id="UP001372338">
    <property type="component" value="Unassembled WGS sequence"/>
</dbReference>
<dbReference type="EMBL" id="JAYWIO010000001">
    <property type="protein sequence ID" value="KAK7289992.1"/>
    <property type="molecule type" value="Genomic_DNA"/>
</dbReference>
<sequence>MEDEHDDVFDFQVGDDDVKEVDRFDAAGVVDESDGGKDRGRECMNGMVTPITYRELLEAKMFEEENERKWFGLPGERIRIGKELLEAKMFEEENERKWFGLPVEEIRADNKKPGEAKDMIDQKFQETACILN</sequence>
<keyword evidence="2" id="KW-1185">Reference proteome</keyword>
<comment type="caution">
    <text evidence="1">The sequence shown here is derived from an EMBL/GenBank/DDBJ whole genome shotgun (WGS) entry which is preliminary data.</text>
</comment>
<organism evidence="1 2">
    <name type="scientific">Crotalaria pallida</name>
    <name type="common">Smooth rattlebox</name>
    <name type="synonym">Crotalaria striata</name>
    <dbReference type="NCBI Taxonomy" id="3830"/>
    <lineage>
        <taxon>Eukaryota</taxon>
        <taxon>Viridiplantae</taxon>
        <taxon>Streptophyta</taxon>
        <taxon>Embryophyta</taxon>
        <taxon>Tracheophyta</taxon>
        <taxon>Spermatophyta</taxon>
        <taxon>Magnoliopsida</taxon>
        <taxon>eudicotyledons</taxon>
        <taxon>Gunneridae</taxon>
        <taxon>Pentapetalae</taxon>
        <taxon>rosids</taxon>
        <taxon>fabids</taxon>
        <taxon>Fabales</taxon>
        <taxon>Fabaceae</taxon>
        <taxon>Papilionoideae</taxon>
        <taxon>50 kb inversion clade</taxon>
        <taxon>genistoids sensu lato</taxon>
        <taxon>core genistoids</taxon>
        <taxon>Crotalarieae</taxon>
        <taxon>Crotalaria</taxon>
    </lineage>
</organism>
<name>A0AAN9J0N1_CROPI</name>